<reference evidence="1" key="1">
    <citation type="submission" date="2019-07" db="EMBL/GenBank/DDBJ databases">
        <authorList>
            <person name="Palmer J.M."/>
        </authorList>
    </citation>
    <scope>NUCLEOTIDE SEQUENCE</scope>
    <source>
        <strain evidence="1">PC9</strain>
    </source>
</reference>
<organism evidence="1 2">
    <name type="scientific">Pleurotus ostreatus</name>
    <name type="common">Oyster mushroom</name>
    <name type="synonym">White-rot fungus</name>
    <dbReference type="NCBI Taxonomy" id="5322"/>
    <lineage>
        <taxon>Eukaryota</taxon>
        <taxon>Fungi</taxon>
        <taxon>Dikarya</taxon>
        <taxon>Basidiomycota</taxon>
        <taxon>Agaricomycotina</taxon>
        <taxon>Agaricomycetes</taxon>
        <taxon>Agaricomycetidae</taxon>
        <taxon>Agaricales</taxon>
        <taxon>Pleurotineae</taxon>
        <taxon>Pleurotaceae</taxon>
        <taxon>Pleurotus</taxon>
    </lineage>
</organism>
<protein>
    <submittedName>
        <fullName evidence="1">Uncharacterized protein</fullName>
    </submittedName>
</protein>
<name>A0A8H6ZQB0_PLEOS</name>
<evidence type="ECO:0000313" key="1">
    <source>
        <dbReference type="EMBL" id="KAF7427792.1"/>
    </source>
</evidence>
<dbReference type="SUPFAM" id="SSF52047">
    <property type="entry name" value="RNI-like"/>
    <property type="match status" value="1"/>
</dbReference>
<gene>
    <name evidence="1" type="ORF">PC9H_007007</name>
</gene>
<dbReference type="OrthoDB" id="10326387at2759"/>
<comment type="caution">
    <text evidence="1">The sequence shown here is derived from an EMBL/GenBank/DDBJ whole genome shotgun (WGS) entry which is preliminary data.</text>
</comment>
<keyword evidence="2" id="KW-1185">Reference proteome</keyword>
<proteinExistence type="predicted"/>
<evidence type="ECO:0000313" key="2">
    <source>
        <dbReference type="Proteomes" id="UP000623687"/>
    </source>
</evidence>
<dbReference type="VEuPathDB" id="FungiDB:PC9H_007007"/>
<dbReference type="AlphaFoldDB" id="A0A8H6ZQB0"/>
<dbReference type="EMBL" id="JACETU010000005">
    <property type="protein sequence ID" value="KAF7427792.1"/>
    <property type="molecule type" value="Genomic_DNA"/>
</dbReference>
<sequence>MPRLPYDLLSYIVEAVDDPKTQWVLLTVSRETGRFPLTAIYRELSFDSRDAPSSYVTRDPKYLISLEKLTIGAETNPHLRFTASFNLFSYTSNDLGNKCLRALLPFLTNLRRLAINSIYVDPDTLGLLPPTARLTHLILGSTNYSSSFVDLLASHPNLRLFSVYQFGAPLGSEERPYNAAISPTALPEIHSLKCPIRIAKRFGHRPSVHDVCFTTAWSQRHTPFPEETEDAIVKAFPSVRAAYFPEPFNFPGVASLSRRLASLEYLRLDVDGVTAPLPWNLLSTTKLKYLRLVGDMIPMGAPERTARSVFDAIGAMVMVDISEDEKDKFRRFYRHSRTGFSVQICTSQWQPWWESVQPDIDNACLLDRDRLVG</sequence>
<dbReference type="GeneID" id="59376825"/>
<accession>A0A8H6ZQB0</accession>
<dbReference type="RefSeq" id="XP_036630164.1">
    <property type="nucleotide sequence ID" value="XM_036776544.1"/>
</dbReference>
<dbReference type="Proteomes" id="UP000623687">
    <property type="component" value="Unassembled WGS sequence"/>
</dbReference>